<feature type="compositionally biased region" description="Acidic residues" evidence="1">
    <location>
        <begin position="230"/>
        <end position="240"/>
    </location>
</feature>
<name>A0A8S5NZN5_9CAUD</name>
<dbReference type="GO" id="GO:0005615">
    <property type="term" value="C:extracellular space"/>
    <property type="evidence" value="ECO:0007669"/>
    <property type="project" value="TreeGrafter"/>
</dbReference>
<dbReference type="EMBL" id="BK015285">
    <property type="protein sequence ID" value="DAD99411.1"/>
    <property type="molecule type" value="Genomic_DNA"/>
</dbReference>
<dbReference type="InterPro" id="IPR008160">
    <property type="entry name" value="Collagen"/>
</dbReference>
<dbReference type="Pfam" id="PF01391">
    <property type="entry name" value="Collagen"/>
    <property type="match status" value="2"/>
</dbReference>
<dbReference type="InterPro" id="IPR050149">
    <property type="entry name" value="Collagen_superfamily"/>
</dbReference>
<protein>
    <submittedName>
        <fullName evidence="2">Collagen triple helix repeat protein</fullName>
    </submittedName>
</protein>
<sequence length="240" mass="24280">MAKFLDLNGLTHVIDKIKEWTNGSFRKKTEKVVSTDVTYNGKTLDEAIKTGEFKGEKGDAGAAGPQGPVGPAGPAGAKGEQGAQGPQGPAGEAFKIAKTFTSIAEMNKGFATDGVKTGQFVVIDTGNVQDEDNAKLYMKGAETYTYITDLSGATGLTGPQGPQGLQGAAGPAGPAGAKGEQGLQGPAGAKGERGETGPMGPQGLKGERGETGPMGPQGPAGSDANVEQISNEEIDALFRG</sequence>
<dbReference type="Gene3D" id="1.20.5.320">
    <property type="entry name" value="6-Phosphogluconate Dehydrogenase, domain 3"/>
    <property type="match status" value="1"/>
</dbReference>
<dbReference type="PANTHER" id="PTHR24023:SF1082">
    <property type="entry name" value="COLLAGEN TRIPLE HELIX REPEAT"/>
    <property type="match status" value="1"/>
</dbReference>
<accession>A0A8S5NZN5</accession>
<feature type="region of interest" description="Disordered" evidence="1">
    <location>
        <begin position="51"/>
        <end position="91"/>
    </location>
</feature>
<proteinExistence type="predicted"/>
<evidence type="ECO:0000313" key="2">
    <source>
        <dbReference type="EMBL" id="DAD99411.1"/>
    </source>
</evidence>
<feature type="compositionally biased region" description="Low complexity" evidence="1">
    <location>
        <begin position="72"/>
        <end position="91"/>
    </location>
</feature>
<dbReference type="GO" id="GO:0031012">
    <property type="term" value="C:extracellular matrix"/>
    <property type="evidence" value="ECO:0007669"/>
    <property type="project" value="TreeGrafter"/>
</dbReference>
<feature type="compositionally biased region" description="Low complexity" evidence="1">
    <location>
        <begin position="155"/>
        <end position="181"/>
    </location>
</feature>
<feature type="region of interest" description="Disordered" evidence="1">
    <location>
        <begin position="155"/>
        <end position="240"/>
    </location>
</feature>
<dbReference type="PANTHER" id="PTHR24023">
    <property type="entry name" value="COLLAGEN ALPHA"/>
    <property type="match status" value="1"/>
</dbReference>
<reference evidence="2" key="1">
    <citation type="journal article" date="2021" name="Proc. Natl. Acad. Sci. U.S.A.">
        <title>A Catalog of Tens of Thousands of Viruses from Human Metagenomes Reveals Hidden Associations with Chronic Diseases.</title>
        <authorList>
            <person name="Tisza M.J."/>
            <person name="Buck C.B."/>
        </authorList>
    </citation>
    <scope>NUCLEOTIDE SEQUENCE</scope>
    <source>
        <strain evidence="2">CtNU74</strain>
    </source>
</reference>
<evidence type="ECO:0000256" key="1">
    <source>
        <dbReference type="SAM" id="MobiDB-lite"/>
    </source>
</evidence>
<organism evidence="2">
    <name type="scientific">Siphoviridae sp. ctNU74</name>
    <dbReference type="NCBI Taxonomy" id="2825471"/>
    <lineage>
        <taxon>Viruses</taxon>
        <taxon>Duplodnaviria</taxon>
        <taxon>Heunggongvirae</taxon>
        <taxon>Uroviricota</taxon>
        <taxon>Caudoviricetes</taxon>
    </lineage>
</organism>
<keyword evidence="2" id="KW-0176">Collagen</keyword>